<sequence length="70" mass="8073">MLWIKKKIQTYRQVVPTFRLANAGIMGLLWFGSESGTRWMLNNDNGILNSCWMNMQNLSRTSVGLPVRNL</sequence>
<proteinExistence type="predicted"/>
<dbReference type="EMBL" id="KQ418303">
    <property type="protein sequence ID" value="KOF87882.1"/>
    <property type="molecule type" value="Genomic_DNA"/>
</dbReference>
<reference evidence="1" key="1">
    <citation type="submission" date="2015-07" db="EMBL/GenBank/DDBJ databases">
        <title>MeaNS - Measles Nucleotide Surveillance Program.</title>
        <authorList>
            <person name="Tran T."/>
            <person name="Druce J."/>
        </authorList>
    </citation>
    <scope>NUCLEOTIDE SEQUENCE</scope>
    <source>
        <strain evidence="1">UCB-OBI-ISO-001</strain>
        <tissue evidence="1">Gonad</tissue>
    </source>
</reference>
<gene>
    <name evidence="1" type="ORF">OCBIM_22015935mg</name>
</gene>
<accession>A0A0L8HFA3</accession>
<protein>
    <submittedName>
        <fullName evidence="1">Uncharacterized protein</fullName>
    </submittedName>
</protein>
<dbReference type="AlphaFoldDB" id="A0A0L8HFA3"/>
<evidence type="ECO:0000313" key="1">
    <source>
        <dbReference type="EMBL" id="KOF87882.1"/>
    </source>
</evidence>
<organism evidence="1">
    <name type="scientific">Octopus bimaculoides</name>
    <name type="common">California two-spotted octopus</name>
    <dbReference type="NCBI Taxonomy" id="37653"/>
    <lineage>
        <taxon>Eukaryota</taxon>
        <taxon>Metazoa</taxon>
        <taxon>Spiralia</taxon>
        <taxon>Lophotrochozoa</taxon>
        <taxon>Mollusca</taxon>
        <taxon>Cephalopoda</taxon>
        <taxon>Coleoidea</taxon>
        <taxon>Octopodiformes</taxon>
        <taxon>Octopoda</taxon>
        <taxon>Incirrata</taxon>
        <taxon>Octopodidae</taxon>
        <taxon>Octopus</taxon>
    </lineage>
</organism>
<name>A0A0L8HFA3_OCTBM</name>